<proteinExistence type="predicted"/>
<keyword evidence="2" id="KW-0472">Membrane</keyword>
<dbReference type="SUPFAM" id="SSF117281">
    <property type="entry name" value="Kelch motif"/>
    <property type="match status" value="1"/>
</dbReference>
<dbReference type="Gene3D" id="2.120.10.80">
    <property type="entry name" value="Kelch-type beta propeller"/>
    <property type="match status" value="2"/>
</dbReference>
<dbReference type="OrthoDB" id="432528at2759"/>
<evidence type="ECO:0000313" key="5">
    <source>
        <dbReference type="Proteomes" id="UP000789508"/>
    </source>
</evidence>
<feature type="signal peptide" evidence="3">
    <location>
        <begin position="1"/>
        <end position="24"/>
    </location>
</feature>
<dbReference type="Proteomes" id="UP000789508">
    <property type="component" value="Unassembled WGS sequence"/>
</dbReference>
<dbReference type="Pfam" id="PF24681">
    <property type="entry name" value="Kelch_KLHDC2_KLHL20_DRC7"/>
    <property type="match status" value="1"/>
</dbReference>
<evidence type="ECO:0000256" key="3">
    <source>
        <dbReference type="SAM" id="SignalP"/>
    </source>
</evidence>
<dbReference type="PANTHER" id="PTHR23244">
    <property type="entry name" value="KELCH REPEAT DOMAIN"/>
    <property type="match status" value="1"/>
</dbReference>
<feature type="compositionally biased region" description="Basic and acidic residues" evidence="1">
    <location>
        <begin position="462"/>
        <end position="486"/>
    </location>
</feature>
<keyword evidence="2" id="KW-0812">Transmembrane</keyword>
<feature type="chain" id="PRO_5040245828" evidence="3">
    <location>
        <begin position="25"/>
        <end position="492"/>
    </location>
</feature>
<dbReference type="AlphaFoldDB" id="A0A9N8WDX3"/>
<feature type="compositionally biased region" description="Polar residues" evidence="1">
    <location>
        <begin position="375"/>
        <end position="385"/>
    </location>
</feature>
<reference evidence="4" key="1">
    <citation type="submission" date="2021-06" db="EMBL/GenBank/DDBJ databases">
        <authorList>
            <person name="Kallberg Y."/>
            <person name="Tangrot J."/>
            <person name="Rosling A."/>
        </authorList>
    </citation>
    <scope>NUCLEOTIDE SEQUENCE</scope>
    <source>
        <strain evidence="4">FL130A</strain>
    </source>
</reference>
<dbReference type="InterPro" id="IPR015915">
    <property type="entry name" value="Kelch-typ_b-propeller"/>
</dbReference>
<feature type="region of interest" description="Disordered" evidence="1">
    <location>
        <begin position="365"/>
        <end position="400"/>
    </location>
</feature>
<dbReference type="EMBL" id="CAJVPS010000406">
    <property type="protein sequence ID" value="CAG8483998.1"/>
    <property type="molecule type" value="Genomic_DNA"/>
</dbReference>
<keyword evidence="3" id="KW-0732">Signal</keyword>
<gene>
    <name evidence="4" type="ORF">ALEPTO_LOCUS2637</name>
</gene>
<sequence>MRDLIFLTLHIYLILTLVCCIVGAEIPTSRQNLAGAIIDNKLYVFGGQRISGTAVTDTTADTNELWILDLTKSFDISSPPWVQGTSTNAPLVAYHTANVGGPENELLIIYGGENPNPIPSSPYAVYNTKTQEWSTANFDSASFVNRRKGHTGVTNFNDATIIYYAGKRYADFDNLENKALLNNELFIVFTGVDTWTTHVLPSGPEFIAFHTSTLLNGKMYVIGGALDANKLMKMDQILVFDLKKSQWISTPATGSDIPSERLGHTAVGTWDNKIIIYGGTTNFTSYFNDLYVLDTTTYPYTWSNIATNGIIPSGRTSHSMVMAGTNLIITFGQHVDQLKNGYPNNTLVLDTTTYTWQTTYTPSKLELTTPPKPNITYNTNSTDGKSSNATPSSSATSSSSDSTSKIALIIGLVGGIFGVLMFGAAIFLFFKWKKHRYMIQNTQNSTTNNANIVNSIFSGRPMKTDETGGRDDIEEGQLRYMDRDSANEPVEL</sequence>
<evidence type="ECO:0000313" key="4">
    <source>
        <dbReference type="EMBL" id="CAG8483998.1"/>
    </source>
</evidence>
<evidence type="ECO:0000256" key="2">
    <source>
        <dbReference type="SAM" id="Phobius"/>
    </source>
</evidence>
<comment type="caution">
    <text evidence="4">The sequence shown here is derived from an EMBL/GenBank/DDBJ whole genome shotgun (WGS) entry which is preliminary data.</text>
</comment>
<dbReference type="PANTHER" id="PTHR23244:SF471">
    <property type="entry name" value="GUANINE NUCLEOTIDE-BINDING PROTEIN SUBUNIT BETA 1-RELATED"/>
    <property type="match status" value="1"/>
</dbReference>
<evidence type="ECO:0000256" key="1">
    <source>
        <dbReference type="SAM" id="MobiDB-lite"/>
    </source>
</evidence>
<organism evidence="4 5">
    <name type="scientific">Ambispora leptoticha</name>
    <dbReference type="NCBI Taxonomy" id="144679"/>
    <lineage>
        <taxon>Eukaryota</taxon>
        <taxon>Fungi</taxon>
        <taxon>Fungi incertae sedis</taxon>
        <taxon>Mucoromycota</taxon>
        <taxon>Glomeromycotina</taxon>
        <taxon>Glomeromycetes</taxon>
        <taxon>Archaeosporales</taxon>
        <taxon>Ambisporaceae</taxon>
        <taxon>Ambispora</taxon>
    </lineage>
</organism>
<keyword evidence="2" id="KW-1133">Transmembrane helix</keyword>
<feature type="compositionally biased region" description="Low complexity" evidence="1">
    <location>
        <begin position="386"/>
        <end position="400"/>
    </location>
</feature>
<keyword evidence="5" id="KW-1185">Reference proteome</keyword>
<feature type="region of interest" description="Disordered" evidence="1">
    <location>
        <begin position="458"/>
        <end position="492"/>
    </location>
</feature>
<feature type="transmembrane region" description="Helical" evidence="2">
    <location>
        <begin position="406"/>
        <end position="430"/>
    </location>
</feature>
<accession>A0A9N8WDX3</accession>
<name>A0A9N8WDX3_9GLOM</name>
<protein>
    <submittedName>
        <fullName evidence="4">10922_t:CDS:1</fullName>
    </submittedName>
</protein>